<dbReference type="Proteomes" id="UP000233535">
    <property type="component" value="Unassembled WGS sequence"/>
</dbReference>
<sequence>MILKLRSLIPFILSGILALTTQSCFDGDDYDFDKLSEKVNWTPNMIVPAGYGTYSLWYLLNQHEENPADQVIIMDEEGMLHIKYTEADIFSYSVDEVLNFPNQSSIDLSYDLPDYTIGIPYTALPAFGSQTDQIQIVTGNTDVMLYELDLGANIQFQLSNPLNTEVDIHISIPNGTQAGSSINQTYTLAPNVNNQVENLDLTNLNLLFNTPHTTNNDIDITFDVDIKDNASHIISGSGDLEINLTVQNIVFQLAKGDFGKQVITLDAGSFDMNVDFWDDIEGDYQFVDPRINLSMENSVGVPFQINANITGYASDGNMASLNPDALQPNYPKEVSLANPFTIDPITEVITYDTNNSQIAAVMALPPSDRLEYFGNIALNPDGATPATPTNPNIISSNSAINVDIEIDVPLDFTASNLVLRDTINDIDISDTDKIMNAAVVIVTENGYPLEVNIDKIFFTDEAYNVIDEISDNDVIDAASVFTSGTNIGEVDPASIKEVEHQIQLSQSQIKNLNLTRNLIINASVSTQNNDVPVKLKGAYELKFTISVQAQIDLNN</sequence>
<evidence type="ECO:0000313" key="2">
    <source>
        <dbReference type="Proteomes" id="UP000233535"/>
    </source>
</evidence>
<dbReference type="PROSITE" id="PS51257">
    <property type="entry name" value="PROKAR_LIPOPROTEIN"/>
    <property type="match status" value="1"/>
</dbReference>
<gene>
    <name evidence="1" type="ORF">BZG02_08305</name>
</gene>
<keyword evidence="2" id="KW-1185">Reference proteome</keyword>
<comment type="caution">
    <text evidence="1">The sequence shown here is derived from an EMBL/GenBank/DDBJ whole genome shotgun (WGS) entry which is preliminary data.</text>
</comment>
<proteinExistence type="predicted"/>
<dbReference type="OrthoDB" id="1110028at2"/>
<name>A0A2N3HZ77_9BACT</name>
<dbReference type="RefSeq" id="WP_101260967.1">
    <property type="nucleotide sequence ID" value="NZ_MVDD01000005.1"/>
</dbReference>
<dbReference type="AlphaFoldDB" id="A0A2N3HZ77"/>
<evidence type="ECO:0000313" key="1">
    <source>
        <dbReference type="EMBL" id="PKQ63378.1"/>
    </source>
</evidence>
<dbReference type="EMBL" id="MVDD01000005">
    <property type="protein sequence ID" value="PKQ63378.1"/>
    <property type="molecule type" value="Genomic_DNA"/>
</dbReference>
<protein>
    <submittedName>
        <fullName evidence="1">Uncharacterized protein</fullName>
    </submittedName>
</protein>
<organism evidence="1 2">
    <name type="scientific">Labilibaculum filiforme</name>
    <dbReference type="NCBI Taxonomy" id="1940526"/>
    <lineage>
        <taxon>Bacteria</taxon>
        <taxon>Pseudomonadati</taxon>
        <taxon>Bacteroidota</taxon>
        <taxon>Bacteroidia</taxon>
        <taxon>Marinilabiliales</taxon>
        <taxon>Marinifilaceae</taxon>
        <taxon>Labilibaculum</taxon>
    </lineage>
</organism>
<accession>A0A2N3HZ77</accession>
<reference evidence="1 2" key="1">
    <citation type="journal article" date="2017" name="Front. Microbiol.">
        <title>Labilibaculum manganireducens gen. nov., sp. nov. and Labilibaculum filiforme sp. nov., Novel Bacteroidetes Isolated from Subsurface Sediments of the Baltic Sea.</title>
        <authorList>
            <person name="Vandieken V."/>
            <person name="Marshall I.P."/>
            <person name="Niemann H."/>
            <person name="Engelen B."/>
            <person name="Cypionka H."/>
        </authorList>
    </citation>
    <scope>NUCLEOTIDE SEQUENCE [LARGE SCALE GENOMIC DNA]</scope>
    <source>
        <strain evidence="1 2">59.16B</strain>
    </source>
</reference>